<evidence type="ECO:0000256" key="2">
    <source>
        <dbReference type="ARBA" id="ARBA00009772"/>
    </source>
</evidence>
<reference evidence="12" key="1">
    <citation type="journal article" date="2019" name="Int. J. Syst. Evol. Microbiol.">
        <title>The Global Catalogue of Microorganisms (GCM) 10K type strain sequencing project: providing services to taxonomists for standard genome sequencing and annotation.</title>
        <authorList>
            <consortium name="The Broad Institute Genomics Platform"/>
            <consortium name="The Broad Institute Genome Sequencing Center for Infectious Disease"/>
            <person name="Wu L."/>
            <person name="Ma J."/>
        </authorList>
    </citation>
    <scope>NUCLEOTIDE SEQUENCE [LARGE SCALE GENOMIC DNA]</scope>
    <source>
        <strain evidence="12">TISTR 1827</strain>
    </source>
</reference>
<feature type="transmembrane region" description="Helical" evidence="10">
    <location>
        <begin position="35"/>
        <end position="52"/>
    </location>
</feature>
<dbReference type="InterPro" id="IPR006303">
    <property type="entry name" value="FliR"/>
</dbReference>
<keyword evidence="5 10" id="KW-0812">Transmembrane</keyword>
<dbReference type="Proteomes" id="UP001597493">
    <property type="component" value="Unassembled WGS sequence"/>
</dbReference>
<gene>
    <name evidence="11" type="primary">fliR</name>
    <name evidence="11" type="ORF">ACFSW5_11810</name>
</gene>
<name>A0ABW5QX33_9BACL</name>
<evidence type="ECO:0000256" key="10">
    <source>
        <dbReference type="RuleBase" id="RU362071"/>
    </source>
</evidence>
<evidence type="ECO:0000256" key="9">
    <source>
        <dbReference type="NCBIfam" id="TIGR01400"/>
    </source>
</evidence>
<evidence type="ECO:0000256" key="4">
    <source>
        <dbReference type="ARBA" id="ARBA00022475"/>
    </source>
</evidence>
<evidence type="ECO:0000256" key="5">
    <source>
        <dbReference type="ARBA" id="ARBA00022692"/>
    </source>
</evidence>
<dbReference type="PANTHER" id="PTHR30065:SF1">
    <property type="entry name" value="SURFACE PRESENTATION OF ANTIGENS PROTEIN SPAR"/>
    <property type="match status" value="1"/>
</dbReference>
<proteinExistence type="inferred from homology"/>
<dbReference type="InterPro" id="IPR002010">
    <property type="entry name" value="T3SS_IM_R"/>
</dbReference>
<keyword evidence="11" id="KW-0969">Cilium</keyword>
<organism evidence="11 12">
    <name type="scientific">Paenibacillus thailandensis</name>
    <dbReference type="NCBI Taxonomy" id="393250"/>
    <lineage>
        <taxon>Bacteria</taxon>
        <taxon>Bacillati</taxon>
        <taxon>Bacillota</taxon>
        <taxon>Bacilli</taxon>
        <taxon>Bacillales</taxon>
        <taxon>Paenibacillaceae</taxon>
        <taxon>Paenibacillus</taxon>
    </lineage>
</organism>
<evidence type="ECO:0000256" key="6">
    <source>
        <dbReference type="ARBA" id="ARBA00022989"/>
    </source>
</evidence>
<comment type="similarity">
    <text evidence="2 10">Belongs to the FliR/MopE/SpaR family.</text>
</comment>
<evidence type="ECO:0000256" key="7">
    <source>
        <dbReference type="ARBA" id="ARBA00023136"/>
    </source>
</evidence>
<protein>
    <recommendedName>
        <fullName evidence="3 9">Flagellar biosynthetic protein FliR</fullName>
    </recommendedName>
</protein>
<feature type="transmembrane region" description="Helical" evidence="10">
    <location>
        <begin position="179"/>
        <end position="203"/>
    </location>
</feature>
<dbReference type="RefSeq" id="WP_379273102.1">
    <property type="nucleotide sequence ID" value="NZ_JBHUGT010000002.1"/>
</dbReference>
<keyword evidence="12" id="KW-1185">Reference proteome</keyword>
<keyword evidence="6 10" id="KW-1133">Transmembrane helix</keyword>
<keyword evidence="11" id="KW-0966">Cell projection</keyword>
<feature type="transmembrane region" description="Helical" evidence="10">
    <location>
        <begin position="64"/>
        <end position="87"/>
    </location>
</feature>
<evidence type="ECO:0000256" key="8">
    <source>
        <dbReference type="ARBA" id="ARBA00023143"/>
    </source>
</evidence>
<feature type="transmembrane region" description="Helical" evidence="10">
    <location>
        <begin position="210"/>
        <end position="232"/>
    </location>
</feature>
<evidence type="ECO:0000313" key="12">
    <source>
        <dbReference type="Proteomes" id="UP001597493"/>
    </source>
</evidence>
<comment type="caution">
    <text evidence="11">The sequence shown here is derived from an EMBL/GenBank/DDBJ whole genome shotgun (WGS) entry which is preliminary data.</text>
</comment>
<keyword evidence="8 10" id="KW-0975">Bacterial flagellum</keyword>
<comment type="subcellular location">
    <subcellularLocation>
        <location evidence="10">Cell membrane</location>
        <topology evidence="10">Multi-pass membrane protein</topology>
    </subcellularLocation>
    <subcellularLocation>
        <location evidence="10">Bacterial flagellum basal body</location>
    </subcellularLocation>
</comment>
<comment type="function">
    <text evidence="1 10">Role in flagellar biosynthesis.</text>
</comment>
<dbReference type="Pfam" id="PF01311">
    <property type="entry name" value="Bac_export_1"/>
    <property type="match status" value="1"/>
</dbReference>
<dbReference type="PANTHER" id="PTHR30065">
    <property type="entry name" value="FLAGELLAR BIOSYNTHETIC PROTEIN FLIR"/>
    <property type="match status" value="1"/>
</dbReference>
<dbReference type="NCBIfam" id="TIGR01400">
    <property type="entry name" value="fliR"/>
    <property type="match status" value="1"/>
</dbReference>
<dbReference type="EMBL" id="JBHUMY010000012">
    <property type="protein sequence ID" value="MFD2660934.1"/>
    <property type="molecule type" value="Genomic_DNA"/>
</dbReference>
<keyword evidence="7 10" id="KW-0472">Membrane</keyword>
<evidence type="ECO:0000256" key="1">
    <source>
        <dbReference type="ARBA" id="ARBA00002578"/>
    </source>
</evidence>
<evidence type="ECO:0000256" key="3">
    <source>
        <dbReference type="ARBA" id="ARBA00021717"/>
    </source>
</evidence>
<dbReference type="PRINTS" id="PR00953">
    <property type="entry name" value="TYPE3IMRPROT"/>
</dbReference>
<feature type="transmembrane region" description="Helical" evidence="10">
    <location>
        <begin position="6"/>
        <end position="28"/>
    </location>
</feature>
<sequence length="263" mass="28902">MEAIVQGFPIFLLIFCRITAFFVVSPVFSFKNFPSSFKIGLGFFVSLLVFMANGFDQPVVTDPLYVLMVIREILIGVAIGFVVYLFFAVVQAAGGFMDLQIGFSMANVVDPVTGQSAPLLGNFKYLLTILVFLMMDGHHYLLRGLMNSYAWLPIDNAFYSRLASGEITDQLARLASNTFLLALQVAAPIIVAMFLTDAGLAFLAKTAPQFNVFVIGLPLKLLIGMLLLILLLPEFAILLGHLFSILFDSLEKFFVVLQGKSGT</sequence>
<keyword evidence="11" id="KW-0282">Flagellum</keyword>
<evidence type="ECO:0000313" key="11">
    <source>
        <dbReference type="EMBL" id="MFD2660934.1"/>
    </source>
</evidence>
<accession>A0ABW5QX33</accession>
<keyword evidence="4 10" id="KW-1003">Cell membrane</keyword>